<feature type="domain" description="FAD-dependent urate hydroxylase HpyO/Asp monooxygenase CreE-like FAD/NAD(P)-binding" evidence="1">
    <location>
        <begin position="27"/>
        <end position="186"/>
    </location>
</feature>
<reference evidence="2 3" key="1">
    <citation type="submission" date="2017-05" db="EMBL/GenBank/DDBJ databases">
        <authorList>
            <person name="Varghese N."/>
            <person name="Submissions S."/>
        </authorList>
    </citation>
    <scope>NUCLEOTIDE SEQUENCE [LARGE SCALE GENOMIC DNA]</scope>
    <source>
        <strain evidence="2 3">DSM 25457</strain>
    </source>
</reference>
<sequence length="546" mass="60479">MKREPTQSTAMPPMTKAEDAPQSLRVAIIGCGPRGLQCLEAMSRRLSRQLHRRISITVFEPAEFLGAGMVYNPSQPKTLRMNFATQHIDFWKTKPDHRTARSGSLLGWLAQHYPEYAATNQYVPRAIVGEYLHDCYNKVVSQIKDTTTLRVIPEKVIEIQKRGGRFSVRTNAGLSHFDQVAITTGHEGLRSSPTTQAGKAPIPAIPAGMHLTVDRVTPGSRVLVHGFGLTAIDTVLSLTEGRGGSFDSNRTLPRYRKCSLEPARIDLRSRSGRPMLSKPAANKEPISDDFWTPFRHRLNEHLPHHGKLDFVRDIWSIVTDAAAHLLVESGSHTQTRVVDGWYQGWTRCKMDSKSAQKTMLQSYAVATGKRPIDIPYALGDSWRRLYPELVALISNGGLTDDSWNSFALTAREMERIAFGPPAENIGRLLSLMRARLISVGTQLDSTQHYDHTINSVIAGPHQHDHVGPMEKLIQAGLVQVHPASGGVMVDCRGFVIGGTRGLAIFGRATEGWVVGNDTLNRTLHCHIENWAEEIATLAASTENHLL</sequence>
<name>A0ABY1QES8_9BACT</name>
<dbReference type="RefSeq" id="WP_283433870.1">
    <property type="nucleotide sequence ID" value="NZ_FXUG01000010.1"/>
</dbReference>
<dbReference type="InterPro" id="IPR038732">
    <property type="entry name" value="HpyO/CreE_NAD-binding"/>
</dbReference>
<dbReference type="PANTHER" id="PTHR40254:SF1">
    <property type="entry name" value="BLR0577 PROTEIN"/>
    <property type="match status" value="1"/>
</dbReference>
<evidence type="ECO:0000313" key="3">
    <source>
        <dbReference type="Proteomes" id="UP001158067"/>
    </source>
</evidence>
<protein>
    <submittedName>
        <fullName evidence="2">Uncharacterized NAD(P)/FAD-binding protein YdhS</fullName>
    </submittedName>
</protein>
<dbReference type="Proteomes" id="UP001158067">
    <property type="component" value="Unassembled WGS sequence"/>
</dbReference>
<dbReference type="EMBL" id="FXUG01000010">
    <property type="protein sequence ID" value="SMP67122.1"/>
    <property type="molecule type" value="Genomic_DNA"/>
</dbReference>
<dbReference type="InterPro" id="IPR052189">
    <property type="entry name" value="L-asp_N-monooxygenase_NS-form"/>
</dbReference>
<gene>
    <name evidence="2" type="ORF">SAMN06265222_11098</name>
</gene>
<evidence type="ECO:0000259" key="1">
    <source>
        <dbReference type="Pfam" id="PF13454"/>
    </source>
</evidence>
<comment type="caution">
    <text evidence="2">The sequence shown here is derived from an EMBL/GenBank/DDBJ whole genome shotgun (WGS) entry which is preliminary data.</text>
</comment>
<keyword evidence="3" id="KW-1185">Reference proteome</keyword>
<dbReference type="Gene3D" id="3.50.50.60">
    <property type="entry name" value="FAD/NAD(P)-binding domain"/>
    <property type="match status" value="1"/>
</dbReference>
<organism evidence="2 3">
    <name type="scientific">Neorhodopirellula lusitana</name>
    <dbReference type="NCBI Taxonomy" id="445327"/>
    <lineage>
        <taxon>Bacteria</taxon>
        <taxon>Pseudomonadati</taxon>
        <taxon>Planctomycetota</taxon>
        <taxon>Planctomycetia</taxon>
        <taxon>Pirellulales</taxon>
        <taxon>Pirellulaceae</taxon>
        <taxon>Neorhodopirellula</taxon>
    </lineage>
</organism>
<dbReference type="InterPro" id="IPR036188">
    <property type="entry name" value="FAD/NAD-bd_sf"/>
</dbReference>
<dbReference type="PANTHER" id="PTHR40254">
    <property type="entry name" value="BLR0577 PROTEIN"/>
    <property type="match status" value="1"/>
</dbReference>
<evidence type="ECO:0000313" key="2">
    <source>
        <dbReference type="EMBL" id="SMP67122.1"/>
    </source>
</evidence>
<dbReference type="SUPFAM" id="SSF51905">
    <property type="entry name" value="FAD/NAD(P)-binding domain"/>
    <property type="match status" value="1"/>
</dbReference>
<dbReference type="Pfam" id="PF13454">
    <property type="entry name" value="NAD_binding_9"/>
    <property type="match status" value="1"/>
</dbReference>
<accession>A0ABY1QES8</accession>
<proteinExistence type="predicted"/>